<keyword evidence="2 3" id="KW-0012">Acyltransferase</keyword>
<dbReference type="AlphaFoldDB" id="A0A644WYX1"/>
<dbReference type="EC" id="2.3.1.209" evidence="3"/>
<dbReference type="GO" id="GO:0016746">
    <property type="term" value="F:acyltransferase activity"/>
    <property type="evidence" value="ECO:0007669"/>
    <property type="project" value="UniProtKB-KW"/>
</dbReference>
<evidence type="ECO:0000313" key="3">
    <source>
        <dbReference type="EMBL" id="MPM08791.1"/>
    </source>
</evidence>
<reference evidence="3" key="1">
    <citation type="submission" date="2019-08" db="EMBL/GenBank/DDBJ databases">
        <authorList>
            <person name="Kucharzyk K."/>
            <person name="Murdoch R.W."/>
            <person name="Higgins S."/>
            <person name="Loffler F."/>
        </authorList>
    </citation>
    <scope>NUCLEOTIDE SEQUENCE</scope>
</reference>
<proteinExistence type="predicted"/>
<dbReference type="SUPFAM" id="SSF51161">
    <property type="entry name" value="Trimeric LpxA-like enzymes"/>
    <property type="match status" value="1"/>
</dbReference>
<dbReference type="PANTHER" id="PTHR43300:SF12">
    <property type="entry name" value="CHLORAMPHENICOL ACETYLTRANSFERASE"/>
    <property type="match status" value="1"/>
</dbReference>
<gene>
    <name evidence="3" type="primary">vioB_2</name>
    <name evidence="3" type="ORF">SDC9_55107</name>
</gene>
<evidence type="ECO:0000256" key="2">
    <source>
        <dbReference type="ARBA" id="ARBA00023315"/>
    </source>
</evidence>
<sequence>MKSNFYLPTELYELGLGSVGKDVLLSRKASIYSPEKIFIGNNVRIDDFCILSGDIILGDYIHISAYTGIFAGDSGVKIESFSTISGKCLIYGKSDDYSGEFMTNPMVPKEFTNVDDSLVHIEKYVILGCGCTVLPGVIISEGTAVGAMSLVRENTCPWSVYLGVPAVYSHPRERRILDFVKEIKEEV</sequence>
<comment type="caution">
    <text evidence="3">The sequence shown here is derived from an EMBL/GenBank/DDBJ whole genome shotgun (WGS) entry which is preliminary data.</text>
</comment>
<dbReference type="InterPro" id="IPR050179">
    <property type="entry name" value="Trans_hexapeptide_repeat"/>
</dbReference>
<evidence type="ECO:0000256" key="1">
    <source>
        <dbReference type="ARBA" id="ARBA00022679"/>
    </source>
</evidence>
<dbReference type="PANTHER" id="PTHR43300">
    <property type="entry name" value="ACETYLTRANSFERASE"/>
    <property type="match status" value="1"/>
</dbReference>
<organism evidence="3">
    <name type="scientific">bioreactor metagenome</name>
    <dbReference type="NCBI Taxonomy" id="1076179"/>
    <lineage>
        <taxon>unclassified sequences</taxon>
        <taxon>metagenomes</taxon>
        <taxon>ecological metagenomes</taxon>
    </lineage>
</organism>
<accession>A0A644WYX1</accession>
<dbReference type="EMBL" id="VSSQ01001490">
    <property type="protein sequence ID" value="MPM08791.1"/>
    <property type="molecule type" value="Genomic_DNA"/>
</dbReference>
<keyword evidence="1 3" id="KW-0808">Transferase</keyword>
<protein>
    <submittedName>
        <fullName evidence="3">dTDP-4-amino-4,6-dideoxy-D-glucose acyltransferase</fullName>
        <ecNumber evidence="3">2.3.1.209</ecNumber>
    </submittedName>
</protein>
<dbReference type="InterPro" id="IPR011004">
    <property type="entry name" value="Trimer_LpxA-like_sf"/>
</dbReference>
<dbReference type="Gene3D" id="2.160.10.10">
    <property type="entry name" value="Hexapeptide repeat proteins"/>
    <property type="match status" value="1"/>
</dbReference>
<name>A0A644WYX1_9ZZZZ</name>